<feature type="compositionally biased region" description="Low complexity" evidence="1">
    <location>
        <begin position="77"/>
        <end position="88"/>
    </location>
</feature>
<evidence type="ECO:0000313" key="2">
    <source>
        <dbReference type="EMBL" id="KAH7439697.1"/>
    </source>
</evidence>
<organism evidence="2 3">
    <name type="scientific">Ceratopteris richardii</name>
    <name type="common">Triangle waterfern</name>
    <dbReference type="NCBI Taxonomy" id="49495"/>
    <lineage>
        <taxon>Eukaryota</taxon>
        <taxon>Viridiplantae</taxon>
        <taxon>Streptophyta</taxon>
        <taxon>Embryophyta</taxon>
        <taxon>Tracheophyta</taxon>
        <taxon>Polypodiopsida</taxon>
        <taxon>Polypodiidae</taxon>
        <taxon>Polypodiales</taxon>
        <taxon>Pteridineae</taxon>
        <taxon>Pteridaceae</taxon>
        <taxon>Parkerioideae</taxon>
        <taxon>Ceratopteris</taxon>
    </lineage>
</organism>
<dbReference type="Proteomes" id="UP000825935">
    <property type="component" value="Chromosome 4"/>
</dbReference>
<reference evidence="2" key="1">
    <citation type="submission" date="2021-08" db="EMBL/GenBank/DDBJ databases">
        <title>WGS assembly of Ceratopteris richardii.</title>
        <authorList>
            <person name="Marchant D.B."/>
            <person name="Chen G."/>
            <person name="Jenkins J."/>
            <person name="Shu S."/>
            <person name="Leebens-Mack J."/>
            <person name="Grimwood J."/>
            <person name="Schmutz J."/>
            <person name="Soltis P."/>
            <person name="Soltis D."/>
            <person name="Chen Z.-H."/>
        </authorList>
    </citation>
    <scope>NUCLEOTIDE SEQUENCE</scope>
    <source>
        <strain evidence="2">Whitten #5841</strain>
        <tissue evidence="2">Leaf</tissue>
    </source>
</reference>
<evidence type="ECO:0000256" key="1">
    <source>
        <dbReference type="SAM" id="MobiDB-lite"/>
    </source>
</evidence>
<dbReference type="AlphaFoldDB" id="A0A8T2UU62"/>
<protein>
    <submittedName>
        <fullName evidence="2">Uncharacterized protein</fullName>
    </submittedName>
</protein>
<dbReference type="EMBL" id="CM035409">
    <property type="protein sequence ID" value="KAH7439697.1"/>
    <property type="molecule type" value="Genomic_DNA"/>
</dbReference>
<proteinExistence type="predicted"/>
<keyword evidence="3" id="KW-1185">Reference proteome</keyword>
<sequence length="102" mass="11567">MRLYLIAHFVQTVLNGLPDSYQSFASTLRLMMKGNPNALSFEELVSIPLQEDRSTQNRSIMRVADQAIMASEKGKGKWSSSTSKQKSTNFAHSKKEDKDERK</sequence>
<gene>
    <name evidence="2" type="ORF">KP509_04G073000</name>
</gene>
<feature type="compositionally biased region" description="Basic and acidic residues" evidence="1">
    <location>
        <begin position="93"/>
        <end position="102"/>
    </location>
</feature>
<evidence type="ECO:0000313" key="3">
    <source>
        <dbReference type="Proteomes" id="UP000825935"/>
    </source>
</evidence>
<comment type="caution">
    <text evidence="2">The sequence shown here is derived from an EMBL/GenBank/DDBJ whole genome shotgun (WGS) entry which is preliminary data.</text>
</comment>
<feature type="region of interest" description="Disordered" evidence="1">
    <location>
        <begin position="71"/>
        <end position="102"/>
    </location>
</feature>
<accession>A0A8T2UU62</accession>
<name>A0A8T2UU62_CERRI</name>